<dbReference type="InterPro" id="IPR011990">
    <property type="entry name" value="TPR-like_helical_dom_sf"/>
</dbReference>
<evidence type="ECO:0000256" key="2">
    <source>
        <dbReference type="PROSITE-ProRule" id="PRU00708"/>
    </source>
</evidence>
<dbReference type="Pfam" id="PF13041">
    <property type="entry name" value="PPR_2"/>
    <property type="match status" value="2"/>
</dbReference>
<dbReference type="PROSITE" id="PS51375">
    <property type="entry name" value="PPR"/>
    <property type="match status" value="5"/>
</dbReference>
<dbReference type="EMBL" id="LSRX01000168">
    <property type="protein sequence ID" value="OLQ06066.1"/>
    <property type="molecule type" value="Genomic_DNA"/>
</dbReference>
<dbReference type="Pfam" id="PF13812">
    <property type="entry name" value="PPR_3"/>
    <property type="match status" value="1"/>
</dbReference>
<dbReference type="OrthoDB" id="185373at2759"/>
<sequence>MQRRAFSAPGRVPRAAQVAQQLLKMCPEPARRLLREELRSWKRPSRDALPMLKELRATKRVDLVCELLNLLKAEPRAKPGLLHFTEGISACARATWWSQAVAFFHDLPDAAVLPDIVCCNATLSSCAKGGQWPLAVDLLKSMPTAQLSPNAISYNSTITACEKAGKWQQAVLLFSALPRAKLAPTIVTFGSVVSACEKGGHWQMALQIFHSIPGFSAAISACEKSGAWQKALQLFNAMPETDVEPNTISYSAAISACEKGGQWQLALHLFDTMPKVKLQSTISCYSAALSACEQGAAWELALQLLGSLSRDGLRGDTILYGAALSSLEKAGQWQLSWHLLFRLPQLRLDPDIIAYNAALGACRRAGRWQLILELFAAMPAMELFPNLLSFHSVLDCTQNSSVDRAEVAQAVSRRIQDLGKMPMSGASTMGVLYIKAQMTVQWWISEHLHPLRSRRILSSLQRKGGIQDAFQSRLQLELNRQHFNASILANQICDGKSGKTKKGGKIYPELAILGLLLGCDAKEAKSSQNAIKTLASGGATTSPRLWQDQDARPAVTNATTPQAVKSLLKESHERLTGMLRPKRDDRDKAEVWRESGILRSLAAKAKTISGELLHLALGMVLGTPAGGDTADVNTSHLLLVRSEKVASLARRICDGVRPLATAELRLAALDVDPGFWASGVFVVLRTLITHKSPTAVLLKVVQQANSKRGARHKNDDA</sequence>
<keyword evidence="4" id="KW-1185">Reference proteome</keyword>
<keyword evidence="1" id="KW-0677">Repeat</keyword>
<protein>
    <submittedName>
        <fullName evidence="3">Pentatricopeptide repeat-containing protein, chloroplastic</fullName>
    </submittedName>
</protein>
<dbReference type="Pfam" id="PF01535">
    <property type="entry name" value="PPR"/>
    <property type="match status" value="1"/>
</dbReference>
<feature type="repeat" description="PPR" evidence="2">
    <location>
        <begin position="246"/>
        <end position="280"/>
    </location>
</feature>
<name>A0A1Q9EF41_SYMMI</name>
<dbReference type="InterPro" id="IPR002885">
    <property type="entry name" value="PPR_rpt"/>
</dbReference>
<evidence type="ECO:0000256" key="1">
    <source>
        <dbReference type="ARBA" id="ARBA00022737"/>
    </source>
</evidence>
<proteinExistence type="predicted"/>
<gene>
    <name evidence="3" type="ORF">AK812_SmicGene10654</name>
</gene>
<evidence type="ECO:0000313" key="4">
    <source>
        <dbReference type="Proteomes" id="UP000186817"/>
    </source>
</evidence>
<comment type="caution">
    <text evidence="3">The sequence shown here is derived from an EMBL/GenBank/DDBJ whole genome shotgun (WGS) entry which is preliminary data.</text>
</comment>
<feature type="repeat" description="PPR" evidence="2">
    <location>
        <begin position="211"/>
        <end position="245"/>
    </location>
</feature>
<dbReference type="Gene3D" id="1.25.40.10">
    <property type="entry name" value="Tetratricopeptide repeat domain"/>
    <property type="match status" value="2"/>
</dbReference>
<accession>A0A1Q9EF41</accession>
<dbReference type="AlphaFoldDB" id="A0A1Q9EF41"/>
<feature type="repeat" description="PPR" evidence="2">
    <location>
        <begin position="150"/>
        <end position="184"/>
    </location>
</feature>
<feature type="repeat" description="PPR" evidence="2">
    <location>
        <begin position="351"/>
        <end position="385"/>
    </location>
</feature>
<dbReference type="Proteomes" id="UP000186817">
    <property type="component" value="Unassembled WGS sequence"/>
</dbReference>
<dbReference type="PANTHER" id="PTHR47447">
    <property type="entry name" value="OS03G0856100 PROTEIN"/>
    <property type="match status" value="1"/>
</dbReference>
<organism evidence="3 4">
    <name type="scientific">Symbiodinium microadriaticum</name>
    <name type="common">Dinoflagellate</name>
    <name type="synonym">Zooxanthella microadriatica</name>
    <dbReference type="NCBI Taxonomy" id="2951"/>
    <lineage>
        <taxon>Eukaryota</taxon>
        <taxon>Sar</taxon>
        <taxon>Alveolata</taxon>
        <taxon>Dinophyceae</taxon>
        <taxon>Suessiales</taxon>
        <taxon>Symbiodiniaceae</taxon>
        <taxon>Symbiodinium</taxon>
    </lineage>
</organism>
<reference evidence="3 4" key="1">
    <citation type="submission" date="2016-02" db="EMBL/GenBank/DDBJ databases">
        <title>Genome analysis of coral dinoflagellate symbionts highlights evolutionary adaptations to a symbiotic lifestyle.</title>
        <authorList>
            <person name="Aranda M."/>
            <person name="Li Y."/>
            <person name="Liew Y.J."/>
            <person name="Baumgarten S."/>
            <person name="Simakov O."/>
            <person name="Wilson M."/>
            <person name="Piel J."/>
            <person name="Ashoor H."/>
            <person name="Bougouffa S."/>
            <person name="Bajic V.B."/>
            <person name="Ryu T."/>
            <person name="Ravasi T."/>
            <person name="Bayer T."/>
            <person name="Micklem G."/>
            <person name="Kim H."/>
            <person name="Bhak J."/>
            <person name="Lajeunesse T.C."/>
            <person name="Voolstra C.R."/>
        </authorList>
    </citation>
    <scope>NUCLEOTIDE SEQUENCE [LARGE SCALE GENOMIC DNA]</scope>
    <source>
        <strain evidence="3 4">CCMP2467</strain>
    </source>
</reference>
<evidence type="ECO:0000313" key="3">
    <source>
        <dbReference type="EMBL" id="OLQ06066.1"/>
    </source>
</evidence>
<dbReference type="PANTHER" id="PTHR47447:SF24">
    <property type="entry name" value="PENTATRICOPEPTIDE REPEAT-CONTAINING PROTEIN"/>
    <property type="match status" value="1"/>
</dbReference>
<feature type="repeat" description="PPR" evidence="2">
    <location>
        <begin position="115"/>
        <end position="149"/>
    </location>
</feature>